<dbReference type="Proteomes" id="UP000825935">
    <property type="component" value="Chromosome 27"/>
</dbReference>
<keyword evidence="2" id="KW-0372">Hormone</keyword>
<dbReference type="AlphaFoldDB" id="A0A8T2RHF4"/>
<dbReference type="GO" id="GO:0019722">
    <property type="term" value="P:calcium-mediated signaling"/>
    <property type="evidence" value="ECO:0007669"/>
    <property type="project" value="TreeGrafter"/>
</dbReference>
<evidence type="ECO:0000313" key="6">
    <source>
        <dbReference type="EMBL" id="KAH7295400.1"/>
    </source>
</evidence>
<comment type="caution">
    <text evidence="6">The sequence shown here is derived from an EMBL/GenBank/DDBJ whole genome shotgun (WGS) entry which is preliminary data.</text>
</comment>
<dbReference type="Pfam" id="PF05498">
    <property type="entry name" value="RALF"/>
    <property type="match status" value="1"/>
</dbReference>
<keyword evidence="7" id="KW-1185">Reference proteome</keyword>
<dbReference type="EMBL" id="CM035432">
    <property type="protein sequence ID" value="KAH7295400.1"/>
    <property type="molecule type" value="Genomic_DNA"/>
</dbReference>
<feature type="signal peptide" evidence="5">
    <location>
        <begin position="1"/>
        <end position="22"/>
    </location>
</feature>
<proteinExistence type="inferred from homology"/>
<feature type="chain" id="PRO_5035719395" evidence="5">
    <location>
        <begin position="23"/>
        <end position="122"/>
    </location>
</feature>
<protein>
    <submittedName>
        <fullName evidence="6">Uncharacterized protein</fullName>
    </submittedName>
</protein>
<evidence type="ECO:0000256" key="3">
    <source>
        <dbReference type="ARBA" id="ARBA00022729"/>
    </source>
</evidence>
<comment type="similarity">
    <text evidence="1">Belongs to the plant rapid alkalinization factor (RALF) family.</text>
</comment>
<evidence type="ECO:0000256" key="5">
    <source>
        <dbReference type="SAM" id="SignalP"/>
    </source>
</evidence>
<dbReference type="InterPro" id="IPR008801">
    <property type="entry name" value="RALF"/>
</dbReference>
<evidence type="ECO:0000256" key="2">
    <source>
        <dbReference type="ARBA" id="ARBA00022702"/>
    </source>
</evidence>
<keyword evidence="4" id="KW-1015">Disulfide bond</keyword>
<dbReference type="GO" id="GO:0005179">
    <property type="term" value="F:hormone activity"/>
    <property type="evidence" value="ECO:0007669"/>
    <property type="project" value="UniProtKB-KW"/>
</dbReference>
<sequence length="122" mass="12566">MSRSRFLPLAVLLSVLVIYWSGAPFVAAAAGAWPGYASGTYVDAYSAAAGAAYQSAGKISDVEDTRRSLATTTTYISYAALSANSVPCSTAGVSYYSCASSGAVNPYTRSCTTITLCARDTS</sequence>
<name>A0A8T2RHF4_CERRI</name>
<organism evidence="6 7">
    <name type="scientific">Ceratopteris richardii</name>
    <name type="common">Triangle waterfern</name>
    <dbReference type="NCBI Taxonomy" id="49495"/>
    <lineage>
        <taxon>Eukaryota</taxon>
        <taxon>Viridiplantae</taxon>
        <taxon>Streptophyta</taxon>
        <taxon>Embryophyta</taxon>
        <taxon>Tracheophyta</taxon>
        <taxon>Polypodiopsida</taxon>
        <taxon>Polypodiidae</taxon>
        <taxon>Polypodiales</taxon>
        <taxon>Pteridineae</taxon>
        <taxon>Pteridaceae</taxon>
        <taxon>Parkerioideae</taxon>
        <taxon>Ceratopteris</taxon>
    </lineage>
</organism>
<accession>A0A8T2RHF4</accession>
<dbReference type="PANTHER" id="PTHR33136">
    <property type="entry name" value="RAPID ALKALINIZATION FACTOR-LIKE"/>
    <property type="match status" value="1"/>
</dbReference>
<dbReference type="GO" id="GO:0009506">
    <property type="term" value="C:plasmodesma"/>
    <property type="evidence" value="ECO:0007669"/>
    <property type="project" value="TreeGrafter"/>
</dbReference>
<reference evidence="6 7" key="1">
    <citation type="submission" date="2021-08" db="EMBL/GenBank/DDBJ databases">
        <title>WGS assembly of Ceratopteris richardii.</title>
        <authorList>
            <person name="Marchant D.B."/>
            <person name="Chen G."/>
            <person name="Jenkins J."/>
            <person name="Shu S."/>
            <person name="Leebens-Mack J."/>
            <person name="Grimwood J."/>
            <person name="Schmutz J."/>
            <person name="Soltis P."/>
            <person name="Soltis D."/>
            <person name="Chen Z.-H."/>
        </authorList>
    </citation>
    <scope>NUCLEOTIDE SEQUENCE [LARGE SCALE GENOMIC DNA]</scope>
    <source>
        <strain evidence="6">Whitten #5841</strain>
        <tissue evidence="6">Leaf</tissue>
    </source>
</reference>
<gene>
    <name evidence="6" type="ORF">KP509_27G044800</name>
</gene>
<dbReference type="OrthoDB" id="1613518at2759"/>
<dbReference type="PANTHER" id="PTHR33136:SF6">
    <property type="entry name" value="PROTEIN RALF-LIKE 34"/>
    <property type="match status" value="1"/>
</dbReference>
<evidence type="ECO:0000256" key="4">
    <source>
        <dbReference type="ARBA" id="ARBA00023157"/>
    </source>
</evidence>
<evidence type="ECO:0000313" key="7">
    <source>
        <dbReference type="Proteomes" id="UP000825935"/>
    </source>
</evidence>
<keyword evidence="3 5" id="KW-0732">Signal</keyword>
<evidence type="ECO:0000256" key="1">
    <source>
        <dbReference type="ARBA" id="ARBA00009178"/>
    </source>
</evidence>